<sequence>MKLTFDIINYNYNLVQNVKNQLPQIEQYENREIDWRTIGSLGLCNIANMNTTFSKIEDTDVALGDVIVTFEDLQPLLKKYSKKLYKFGKKDEEEDWQDSPDEVRQLKDIKKICKNITKKEFDSYFTSKEKYEELFPYLWRIEKSLTDYMIYEIFNYLVNSEIEVFDEIVEEYPYEYMTEKDKFDMEETSENKVTIDNSNEVLDQIMNLIENSNDIDKDYLKEELKTKLGVTL</sequence>
<organism evidence="1">
    <name type="scientific">uncultured marine phage</name>
    <dbReference type="NCBI Taxonomy" id="707152"/>
    <lineage>
        <taxon>Viruses</taxon>
        <taxon>environmental samples</taxon>
    </lineage>
</organism>
<reference evidence="1" key="1">
    <citation type="submission" date="2021-06" db="EMBL/GenBank/DDBJ databases">
        <authorList>
            <person name="Gannon L."/>
            <person name="Redgwell R T."/>
            <person name="Michniewski S."/>
            <person name="Harrison D C."/>
            <person name="Millard A."/>
        </authorList>
    </citation>
    <scope>NUCLEOTIDE SEQUENCE</scope>
</reference>
<protein>
    <submittedName>
        <fullName evidence="1">Uncharacterized protein</fullName>
    </submittedName>
</protein>
<name>A0A8D9C9N2_9VIRU</name>
<evidence type="ECO:0000313" key="1">
    <source>
        <dbReference type="EMBL" id="CAG7581480.1"/>
    </source>
</evidence>
<dbReference type="EMBL" id="OU342829">
    <property type="protein sequence ID" value="CAG7581480.1"/>
    <property type="molecule type" value="Genomic_DNA"/>
</dbReference>
<proteinExistence type="predicted"/>
<gene>
    <name evidence="1" type="ORF">SLAVMIC_00863</name>
</gene>
<accession>A0A8D9C9N2</accession>